<organism evidence="4 5">
    <name type="scientific">Cercophora newfieldiana</name>
    <dbReference type="NCBI Taxonomy" id="92897"/>
    <lineage>
        <taxon>Eukaryota</taxon>
        <taxon>Fungi</taxon>
        <taxon>Dikarya</taxon>
        <taxon>Ascomycota</taxon>
        <taxon>Pezizomycotina</taxon>
        <taxon>Sordariomycetes</taxon>
        <taxon>Sordariomycetidae</taxon>
        <taxon>Sordariales</taxon>
        <taxon>Lasiosphaeriaceae</taxon>
        <taxon>Cercophora</taxon>
    </lineage>
</organism>
<sequence>MSTVPTLTGAIIPASLTLQPLTAPWTAPASCQFNLYLQDTDQSYVYLDDDRNGNGTKEICYPPGMLVSGNGLAYPGIFSPAVCPIGWTTNNLALYGSATTGAVCCSSRYTFGPQGYCYSPTSSATVAVFPEFTSVSMSTVTSITLRIHPITALWQQSDLALLASLSSSRASTSTLMGLFPSGSSSTAATTDDPSTPPASTSDDSPGGLSRGAKIGIGVGVSVAFLVILAAVITLFCIRRKKTGPESSPHDASAELHGEEPEPKVYHLAGTPIVPELDPTTSPRAAARLSELEAGSPVSFGSHEMEGRGYGAGFAPWGQAGSPYQRGVSQGVQNVSVENGGQEQAQTRWQAPEASGGYAGQVPVAVAGGDGDRYTPSDTSSGALERLRAEKTRLEAKRQRLMEIEEAEEQQRNIQRQIEELERGRGNRPL</sequence>
<dbReference type="PANTHER" id="PTHR16861">
    <property type="entry name" value="GLYCOPROTEIN 38"/>
    <property type="match status" value="1"/>
</dbReference>
<evidence type="ECO:0000256" key="3">
    <source>
        <dbReference type="SAM" id="Phobius"/>
    </source>
</evidence>
<gene>
    <name evidence="4" type="ORF">B0T16DRAFT_453317</name>
</gene>
<feature type="region of interest" description="Disordered" evidence="2">
    <location>
        <begin position="341"/>
        <end position="382"/>
    </location>
</feature>
<evidence type="ECO:0000256" key="2">
    <source>
        <dbReference type="SAM" id="MobiDB-lite"/>
    </source>
</evidence>
<evidence type="ECO:0000313" key="4">
    <source>
        <dbReference type="EMBL" id="KAK0657900.1"/>
    </source>
</evidence>
<comment type="caution">
    <text evidence="4">The sequence shown here is derived from an EMBL/GenBank/DDBJ whole genome shotgun (WGS) entry which is preliminary data.</text>
</comment>
<dbReference type="EMBL" id="JAULSV010000001">
    <property type="protein sequence ID" value="KAK0657900.1"/>
    <property type="molecule type" value="Genomic_DNA"/>
</dbReference>
<accession>A0AA39YUU8</accession>
<feature type="coiled-coil region" evidence="1">
    <location>
        <begin position="383"/>
        <end position="426"/>
    </location>
</feature>
<dbReference type="PANTHER" id="PTHR16861:SF4">
    <property type="entry name" value="SH3 DOMAIN PROTEIN (AFU_ORTHOLOGUE AFUA_1G13610)"/>
    <property type="match status" value="1"/>
</dbReference>
<proteinExistence type="predicted"/>
<dbReference type="Proteomes" id="UP001174936">
    <property type="component" value="Unassembled WGS sequence"/>
</dbReference>
<keyword evidence="1" id="KW-0175">Coiled coil</keyword>
<keyword evidence="3" id="KW-1133">Transmembrane helix</keyword>
<keyword evidence="3" id="KW-0812">Transmembrane</keyword>
<evidence type="ECO:0000256" key="1">
    <source>
        <dbReference type="SAM" id="Coils"/>
    </source>
</evidence>
<feature type="transmembrane region" description="Helical" evidence="3">
    <location>
        <begin position="214"/>
        <end position="237"/>
    </location>
</feature>
<keyword evidence="3" id="KW-0472">Membrane</keyword>
<feature type="region of interest" description="Disordered" evidence="2">
    <location>
        <begin position="182"/>
        <end position="207"/>
    </location>
</feature>
<dbReference type="AlphaFoldDB" id="A0AA39YUU8"/>
<reference evidence="4" key="1">
    <citation type="submission" date="2023-06" db="EMBL/GenBank/DDBJ databases">
        <title>Genome-scale phylogeny and comparative genomics of the fungal order Sordariales.</title>
        <authorList>
            <consortium name="Lawrence Berkeley National Laboratory"/>
            <person name="Hensen N."/>
            <person name="Bonometti L."/>
            <person name="Westerberg I."/>
            <person name="Brannstrom I.O."/>
            <person name="Guillou S."/>
            <person name="Cros-Aarteil S."/>
            <person name="Calhoun S."/>
            <person name="Haridas S."/>
            <person name="Kuo A."/>
            <person name="Mondo S."/>
            <person name="Pangilinan J."/>
            <person name="Riley R."/>
            <person name="Labutti K."/>
            <person name="Andreopoulos B."/>
            <person name="Lipzen A."/>
            <person name="Chen C."/>
            <person name="Yanf M."/>
            <person name="Daum C."/>
            <person name="Ng V."/>
            <person name="Clum A."/>
            <person name="Steindorff A."/>
            <person name="Ohm R."/>
            <person name="Martin F."/>
            <person name="Silar P."/>
            <person name="Natvig D."/>
            <person name="Lalanne C."/>
            <person name="Gautier V."/>
            <person name="Ament-Velasquez S.L."/>
            <person name="Kruys A."/>
            <person name="Hutchinson M.I."/>
            <person name="Powell A.J."/>
            <person name="Barry K."/>
            <person name="Miller A.N."/>
            <person name="Grigoriev I.V."/>
            <person name="Debuchy R."/>
            <person name="Gladieux P."/>
            <person name="Thoren M.H."/>
            <person name="Johannesson H."/>
        </authorList>
    </citation>
    <scope>NUCLEOTIDE SEQUENCE</scope>
    <source>
        <strain evidence="4">SMH2532-1</strain>
    </source>
</reference>
<name>A0AA39YUU8_9PEZI</name>
<protein>
    <submittedName>
        <fullName evidence="4">Uncharacterized protein</fullName>
    </submittedName>
</protein>
<evidence type="ECO:0000313" key="5">
    <source>
        <dbReference type="Proteomes" id="UP001174936"/>
    </source>
</evidence>
<keyword evidence="5" id="KW-1185">Reference proteome</keyword>